<keyword evidence="4" id="KW-0862">Zinc</keyword>
<keyword evidence="5 6" id="KW-0040">ANK repeat</keyword>
<dbReference type="SUPFAM" id="SSF57850">
    <property type="entry name" value="RING/U-box"/>
    <property type="match status" value="1"/>
</dbReference>
<dbReference type="CDD" id="cd17720">
    <property type="entry name" value="BRCT_Bard1_rpt2"/>
    <property type="match status" value="1"/>
</dbReference>
<keyword evidence="12" id="KW-1185">Reference proteome</keyword>
<evidence type="ECO:0000256" key="7">
    <source>
        <dbReference type="PROSITE-ProRule" id="PRU00175"/>
    </source>
</evidence>
<dbReference type="InterPro" id="IPR013083">
    <property type="entry name" value="Znf_RING/FYVE/PHD"/>
</dbReference>
<dbReference type="InterPro" id="IPR001357">
    <property type="entry name" value="BRCT_dom"/>
</dbReference>
<protein>
    <recommendedName>
        <fullName evidence="13">BRCA1-associated RING domain protein 1</fullName>
    </recommendedName>
</protein>
<dbReference type="Pfam" id="PF12796">
    <property type="entry name" value="Ank_2"/>
    <property type="match status" value="1"/>
</dbReference>
<organism evidence="11 12">
    <name type="scientific">Candidula unifasciata</name>
    <dbReference type="NCBI Taxonomy" id="100452"/>
    <lineage>
        <taxon>Eukaryota</taxon>
        <taxon>Metazoa</taxon>
        <taxon>Spiralia</taxon>
        <taxon>Lophotrochozoa</taxon>
        <taxon>Mollusca</taxon>
        <taxon>Gastropoda</taxon>
        <taxon>Heterobranchia</taxon>
        <taxon>Euthyneura</taxon>
        <taxon>Panpulmonata</taxon>
        <taxon>Eupulmonata</taxon>
        <taxon>Stylommatophora</taxon>
        <taxon>Helicina</taxon>
        <taxon>Helicoidea</taxon>
        <taxon>Geomitridae</taxon>
        <taxon>Candidula</taxon>
    </lineage>
</organism>
<keyword evidence="2" id="KW-0677">Repeat</keyword>
<proteinExistence type="predicted"/>
<dbReference type="Pfam" id="PF00023">
    <property type="entry name" value="Ank"/>
    <property type="match status" value="1"/>
</dbReference>
<feature type="domain" description="BRCT" evidence="10">
    <location>
        <begin position="532"/>
        <end position="645"/>
    </location>
</feature>
<feature type="domain" description="RING-type" evidence="9">
    <location>
        <begin position="32"/>
        <end position="69"/>
    </location>
</feature>
<comment type="caution">
    <text evidence="11">The sequence shown here is derived from an EMBL/GenBank/DDBJ whole genome shotgun (WGS) entry which is preliminary data.</text>
</comment>
<evidence type="ECO:0000256" key="1">
    <source>
        <dbReference type="ARBA" id="ARBA00022723"/>
    </source>
</evidence>
<dbReference type="InterPro" id="IPR017907">
    <property type="entry name" value="Znf_RING_CS"/>
</dbReference>
<dbReference type="Proteomes" id="UP000678393">
    <property type="component" value="Unassembled WGS sequence"/>
</dbReference>
<dbReference type="PROSITE" id="PS00518">
    <property type="entry name" value="ZF_RING_1"/>
    <property type="match status" value="1"/>
</dbReference>
<keyword evidence="3 7" id="KW-0863">Zinc-finger</keyword>
<dbReference type="SUPFAM" id="SSF48403">
    <property type="entry name" value="Ankyrin repeat"/>
    <property type="match status" value="1"/>
</dbReference>
<feature type="compositionally biased region" description="Basic and acidic residues" evidence="8">
    <location>
        <begin position="258"/>
        <end position="269"/>
    </location>
</feature>
<dbReference type="GO" id="GO:0008270">
    <property type="term" value="F:zinc ion binding"/>
    <property type="evidence" value="ECO:0007669"/>
    <property type="project" value="UniProtKB-KW"/>
</dbReference>
<evidence type="ECO:0000256" key="2">
    <source>
        <dbReference type="ARBA" id="ARBA00022737"/>
    </source>
</evidence>
<dbReference type="InterPro" id="IPR001841">
    <property type="entry name" value="Znf_RING"/>
</dbReference>
<evidence type="ECO:0000256" key="3">
    <source>
        <dbReference type="ARBA" id="ARBA00022771"/>
    </source>
</evidence>
<dbReference type="GO" id="GO:0085020">
    <property type="term" value="P:protein K6-linked ubiquitination"/>
    <property type="evidence" value="ECO:0007669"/>
    <property type="project" value="TreeGrafter"/>
</dbReference>
<dbReference type="SMART" id="SM00292">
    <property type="entry name" value="BRCT"/>
    <property type="match status" value="2"/>
</dbReference>
<accession>A0A8S3YS00</accession>
<feature type="repeat" description="ANK" evidence="6">
    <location>
        <begin position="315"/>
        <end position="347"/>
    </location>
</feature>
<dbReference type="Gene3D" id="3.30.40.10">
    <property type="entry name" value="Zinc/RING finger domain, C3HC4 (zinc finger)"/>
    <property type="match status" value="1"/>
</dbReference>
<dbReference type="PROSITE" id="PS50297">
    <property type="entry name" value="ANK_REP_REGION"/>
    <property type="match status" value="3"/>
</dbReference>
<evidence type="ECO:0000256" key="8">
    <source>
        <dbReference type="SAM" id="MobiDB-lite"/>
    </source>
</evidence>
<evidence type="ECO:0000256" key="5">
    <source>
        <dbReference type="ARBA" id="ARBA00023043"/>
    </source>
</evidence>
<dbReference type="Gene3D" id="3.40.50.10190">
    <property type="entry name" value="BRCT domain"/>
    <property type="match status" value="2"/>
</dbReference>
<dbReference type="PROSITE" id="PS50172">
    <property type="entry name" value="BRCT"/>
    <property type="match status" value="2"/>
</dbReference>
<dbReference type="GO" id="GO:0004842">
    <property type="term" value="F:ubiquitin-protein transferase activity"/>
    <property type="evidence" value="ECO:0007669"/>
    <property type="project" value="TreeGrafter"/>
</dbReference>
<dbReference type="EMBL" id="CAJHNH020000504">
    <property type="protein sequence ID" value="CAG5118141.1"/>
    <property type="molecule type" value="Genomic_DNA"/>
</dbReference>
<dbReference type="SUPFAM" id="SSF52113">
    <property type="entry name" value="BRCT domain"/>
    <property type="match status" value="2"/>
</dbReference>
<evidence type="ECO:0000259" key="9">
    <source>
        <dbReference type="PROSITE" id="PS50089"/>
    </source>
</evidence>
<dbReference type="InterPro" id="IPR036770">
    <property type="entry name" value="Ankyrin_rpt-contain_sf"/>
</dbReference>
<dbReference type="OrthoDB" id="2384350at2759"/>
<gene>
    <name evidence="11" type="ORF">CUNI_LOCUS3699</name>
</gene>
<dbReference type="PANTHER" id="PTHR24171">
    <property type="entry name" value="ANKYRIN REPEAT DOMAIN-CONTAINING PROTEIN 39-RELATED"/>
    <property type="match status" value="1"/>
</dbReference>
<dbReference type="GO" id="GO:0070531">
    <property type="term" value="C:BRCA1-A complex"/>
    <property type="evidence" value="ECO:0007669"/>
    <property type="project" value="TreeGrafter"/>
</dbReference>
<evidence type="ECO:0000256" key="4">
    <source>
        <dbReference type="ARBA" id="ARBA00022833"/>
    </source>
</evidence>
<dbReference type="PANTHER" id="PTHR24171:SF8">
    <property type="entry name" value="BRCA1-ASSOCIATED RING DOMAIN PROTEIN 1"/>
    <property type="match status" value="1"/>
</dbReference>
<feature type="repeat" description="ANK" evidence="6">
    <location>
        <begin position="348"/>
        <end position="380"/>
    </location>
</feature>
<dbReference type="PROSITE" id="PS50089">
    <property type="entry name" value="ZF_RING_2"/>
    <property type="match status" value="1"/>
</dbReference>
<dbReference type="GO" id="GO:0031436">
    <property type="term" value="C:BRCA1-BARD1 complex"/>
    <property type="evidence" value="ECO:0007669"/>
    <property type="project" value="TreeGrafter"/>
</dbReference>
<feature type="region of interest" description="Disordered" evidence="8">
    <location>
        <begin position="122"/>
        <end position="144"/>
    </location>
</feature>
<dbReference type="InterPro" id="IPR002110">
    <property type="entry name" value="Ankyrin_rpt"/>
</dbReference>
<dbReference type="Pfam" id="PF14835">
    <property type="entry name" value="zf-RING_6"/>
    <property type="match status" value="1"/>
</dbReference>
<reference evidence="11" key="1">
    <citation type="submission" date="2021-04" db="EMBL/GenBank/DDBJ databases">
        <authorList>
            <consortium name="Molecular Ecology Group"/>
        </authorList>
    </citation>
    <scope>NUCLEOTIDE SEQUENCE</scope>
</reference>
<evidence type="ECO:0000313" key="12">
    <source>
        <dbReference type="Proteomes" id="UP000678393"/>
    </source>
</evidence>
<dbReference type="Pfam" id="PF00533">
    <property type="entry name" value="BRCT"/>
    <property type="match status" value="1"/>
</dbReference>
<sequence length="646" mass="71315">MADQGSSQAEVNEVMFPQTRSALIHLQNYLQCRKCCQVSKELFTLGQCEHRFCGKCAQDRQGAICPLCNIPSYATEARVDKQLSNIASLCWLMSDILNGKQLPLSSNREIVEKQTVAVITPRRNESKNAKSDQRSVQKCSDHSSKNMISVMSSSVIKAGQENNNKTSKNCPPNKSCKLNKCRVDKIETKTVAQDVTISAVAADRQAESDILITGGKSAATTSQKRQKKRIAHRDLKSDKLSVDSCKTPPKPLFENVREKEACKSTERSASKSKTYPNKRNAKGETPLQVATIKADVETVQRLLEEGANPNVRDNAGWTPLHEAVNHGHDTIAELLLNYGAAVNTPGFDNDTPLHDAVNNYHLECVRLLVSRGANTLARNIHGRTPLDQAQTDEMREMLLTASSTSLPAADINTSMVAEVGDQPLCLLGTALSKNEHSLLLKCAKMLRAKVVDDFSTEVSHLVTGVNAEGRCPRTLKYLNVVLAGQWVVNTKWLATCLEHNIRAPEEDFEIAGCTNNPQTLAPKKSRENKYAQLPGLFDGCQFYFHGKFNYPTPSREELASLVKSGGGVILTREPRLHSLDDYPYTIPFHAPPTSGLADCAIFVIYDDTCPEPPHVEAQRMTCLPVSWLLDSIASFTLLDKTVYLKH</sequence>
<evidence type="ECO:0000256" key="6">
    <source>
        <dbReference type="PROSITE-ProRule" id="PRU00023"/>
    </source>
</evidence>
<keyword evidence="1" id="KW-0479">Metal-binding</keyword>
<feature type="repeat" description="ANK" evidence="6">
    <location>
        <begin position="282"/>
        <end position="314"/>
    </location>
</feature>
<dbReference type="InterPro" id="IPR039503">
    <property type="entry name" value="BARD1_Znf-RING"/>
</dbReference>
<name>A0A8S3YS00_9EUPU</name>
<feature type="region of interest" description="Disordered" evidence="8">
    <location>
        <begin position="258"/>
        <end position="283"/>
    </location>
</feature>
<dbReference type="Gene3D" id="1.25.40.20">
    <property type="entry name" value="Ankyrin repeat-containing domain"/>
    <property type="match status" value="1"/>
</dbReference>
<dbReference type="SMART" id="SM00248">
    <property type="entry name" value="ANK"/>
    <property type="match status" value="3"/>
</dbReference>
<evidence type="ECO:0008006" key="13">
    <source>
        <dbReference type="Google" id="ProtNLM"/>
    </source>
</evidence>
<dbReference type="AlphaFoldDB" id="A0A8S3YS00"/>
<dbReference type="PROSITE" id="PS50088">
    <property type="entry name" value="ANK_REPEAT"/>
    <property type="match status" value="3"/>
</dbReference>
<evidence type="ECO:0000259" key="10">
    <source>
        <dbReference type="PROSITE" id="PS50172"/>
    </source>
</evidence>
<feature type="domain" description="BRCT" evidence="10">
    <location>
        <begin position="424"/>
        <end position="510"/>
    </location>
</feature>
<dbReference type="CDD" id="cd17734">
    <property type="entry name" value="BRCT_Bard1_rpt1"/>
    <property type="match status" value="1"/>
</dbReference>
<evidence type="ECO:0000313" key="11">
    <source>
        <dbReference type="EMBL" id="CAG5118141.1"/>
    </source>
</evidence>
<dbReference type="InterPro" id="IPR036420">
    <property type="entry name" value="BRCT_dom_sf"/>
</dbReference>